<evidence type="ECO:0000313" key="2">
    <source>
        <dbReference type="EMBL" id="MFC5457894.1"/>
    </source>
</evidence>
<keyword evidence="2" id="KW-0378">Hydrolase</keyword>
<name>A0ABW0KWY8_9BACT</name>
<gene>
    <name evidence="2" type="ORF">ACFQDI_23695</name>
</gene>
<dbReference type="CDD" id="cd15482">
    <property type="entry name" value="Sialidase_non-viral"/>
    <property type="match status" value="1"/>
</dbReference>
<protein>
    <submittedName>
        <fullName evidence="2">Sialidase family protein</fullName>
        <ecNumber evidence="2">3.2.1.-</ecNumber>
    </submittedName>
</protein>
<dbReference type="RefSeq" id="WP_377171690.1">
    <property type="nucleotide sequence ID" value="NZ_JBHSMQ010000014.1"/>
</dbReference>
<accession>A0ABW0KWY8</accession>
<keyword evidence="1" id="KW-0732">Signal</keyword>
<sequence>MIPRQLTAPAASLLLLFASTSLLRAQAPAAELVSVAKIWDQAPHSSATDITRYQNLFYCCFREAESATKGDGTIRLLVSANGKTWVEQTTVSEPGTDLRDPKIIVTPDEKRLYLLCEGVSPTQGRQPRYATTMDGKVWTPLQKLLAKGDWLWRATINPADKRFYGASFNIHPSSGGPAPEKEFSLKTYTSVDGSVWQLSSIMQVPGQPGETTLRFLKDGSALALVSRQGADRKGVIGRAQPPYREWTWAATGLPLGGPNFIELPDGKLIAGSRGFGATPGPHMVLFAMTATGMTPLLELPSGGDCSYPGLYWHDDLLHVTYYSSHEGKAAIYYAQVKVK</sequence>
<dbReference type="EC" id="3.2.1.-" evidence="2"/>
<dbReference type="GO" id="GO:0016798">
    <property type="term" value="F:hydrolase activity, acting on glycosyl bonds"/>
    <property type="evidence" value="ECO:0007669"/>
    <property type="project" value="UniProtKB-KW"/>
</dbReference>
<feature type="chain" id="PRO_5046792454" evidence="1">
    <location>
        <begin position="25"/>
        <end position="339"/>
    </location>
</feature>
<feature type="signal peptide" evidence="1">
    <location>
        <begin position="1"/>
        <end position="24"/>
    </location>
</feature>
<dbReference type="EMBL" id="JBHSMQ010000014">
    <property type="protein sequence ID" value="MFC5457894.1"/>
    <property type="molecule type" value="Genomic_DNA"/>
</dbReference>
<proteinExistence type="predicted"/>
<keyword evidence="3" id="KW-1185">Reference proteome</keyword>
<dbReference type="InterPro" id="IPR036278">
    <property type="entry name" value="Sialidase_sf"/>
</dbReference>
<keyword evidence="2" id="KW-0326">Glycosidase</keyword>
<evidence type="ECO:0000313" key="3">
    <source>
        <dbReference type="Proteomes" id="UP001596052"/>
    </source>
</evidence>
<dbReference type="Proteomes" id="UP001596052">
    <property type="component" value="Unassembled WGS sequence"/>
</dbReference>
<organism evidence="2 3">
    <name type="scientific">Prosthecobacter fluviatilis</name>
    <dbReference type="NCBI Taxonomy" id="445931"/>
    <lineage>
        <taxon>Bacteria</taxon>
        <taxon>Pseudomonadati</taxon>
        <taxon>Verrucomicrobiota</taxon>
        <taxon>Verrucomicrobiia</taxon>
        <taxon>Verrucomicrobiales</taxon>
        <taxon>Verrucomicrobiaceae</taxon>
        <taxon>Prosthecobacter</taxon>
    </lineage>
</organism>
<dbReference type="SUPFAM" id="SSF50939">
    <property type="entry name" value="Sialidases"/>
    <property type="match status" value="1"/>
</dbReference>
<comment type="caution">
    <text evidence="2">The sequence shown here is derived from an EMBL/GenBank/DDBJ whole genome shotgun (WGS) entry which is preliminary data.</text>
</comment>
<evidence type="ECO:0000256" key="1">
    <source>
        <dbReference type="SAM" id="SignalP"/>
    </source>
</evidence>
<reference evidence="3" key="1">
    <citation type="journal article" date="2019" name="Int. J. Syst. Evol. Microbiol.">
        <title>The Global Catalogue of Microorganisms (GCM) 10K type strain sequencing project: providing services to taxonomists for standard genome sequencing and annotation.</title>
        <authorList>
            <consortium name="The Broad Institute Genomics Platform"/>
            <consortium name="The Broad Institute Genome Sequencing Center for Infectious Disease"/>
            <person name="Wu L."/>
            <person name="Ma J."/>
        </authorList>
    </citation>
    <scope>NUCLEOTIDE SEQUENCE [LARGE SCALE GENOMIC DNA]</scope>
    <source>
        <strain evidence="3">CGMCC 4.1469</strain>
    </source>
</reference>
<dbReference type="Gene3D" id="2.120.10.10">
    <property type="match status" value="1"/>
</dbReference>